<evidence type="ECO:0000313" key="3">
    <source>
        <dbReference type="EMBL" id="QHX42867.1"/>
    </source>
</evidence>
<dbReference type="InterPro" id="IPR005039">
    <property type="entry name" value="Ant_C"/>
</dbReference>
<dbReference type="EMBL" id="CP048020">
    <property type="protein sequence ID" value="QHX42867.1"/>
    <property type="molecule type" value="Genomic_DNA"/>
</dbReference>
<name>A0A6P1XZG2_9SPIR</name>
<dbReference type="AlphaFoldDB" id="A0A6P1XZG2"/>
<dbReference type="RefSeq" id="WP_162663099.1">
    <property type="nucleotide sequence ID" value="NZ_CP048020.1"/>
</dbReference>
<evidence type="ECO:0000256" key="1">
    <source>
        <dbReference type="SAM" id="Coils"/>
    </source>
</evidence>
<dbReference type="KEGG" id="trz:GWP43_04730"/>
<reference evidence="3 4" key="1">
    <citation type="submission" date="2020-01" db="EMBL/GenBank/DDBJ databases">
        <title>Complete genome sequence of a human oral phylogroup 1 Treponema sp. strain ATCC 700766, originally isolated from periodontitis dental plaque.</title>
        <authorList>
            <person name="Chan Y."/>
            <person name="Huo Y.-B."/>
            <person name="Yu X.-L."/>
            <person name="Zeng H."/>
            <person name="Leung W.-K."/>
            <person name="Watt R.M."/>
        </authorList>
    </citation>
    <scope>NUCLEOTIDE SEQUENCE [LARGE SCALE GENOMIC DNA]</scope>
    <source>
        <strain evidence="3 4">OMZ 804</strain>
    </source>
</reference>
<feature type="domain" description="Antirepressor protein C-terminal" evidence="2">
    <location>
        <begin position="120"/>
        <end position="218"/>
    </location>
</feature>
<evidence type="ECO:0000313" key="4">
    <source>
        <dbReference type="Proteomes" id="UP000464374"/>
    </source>
</evidence>
<sequence>MNTVSLFENEKSAAEKTMTVKEVAVVLGVTERTVQRHLKAIRESLDNVVEVKNGIQTSITEAEVTLIKKKIETSGRNDIIVPSALPKTNLEKQLLIRQAMQLQNEMIAELEAENEQLKIKNAEAKPKVEYYDTLIERGNSTNIRTTAKELGFSEKQFIKQLQLDRFLYRDKHNQLCPYAEYVQKGYFEMKEWQHGQKSGIQTLITVAGKQYFLGKYKKAA</sequence>
<proteinExistence type="predicted"/>
<evidence type="ECO:0000259" key="2">
    <source>
        <dbReference type="Pfam" id="PF03374"/>
    </source>
</evidence>
<dbReference type="GO" id="GO:0003677">
    <property type="term" value="F:DNA binding"/>
    <property type="evidence" value="ECO:0007669"/>
    <property type="project" value="InterPro"/>
</dbReference>
<feature type="coiled-coil region" evidence="1">
    <location>
        <begin position="96"/>
        <end position="127"/>
    </location>
</feature>
<keyword evidence="1" id="KW-0175">Coiled coil</keyword>
<dbReference type="Pfam" id="PF03374">
    <property type="entry name" value="ANT"/>
    <property type="match status" value="1"/>
</dbReference>
<dbReference type="Proteomes" id="UP000464374">
    <property type="component" value="Chromosome"/>
</dbReference>
<protein>
    <submittedName>
        <fullName evidence="3">HTH domain-containing protein</fullName>
    </submittedName>
</protein>
<organism evidence="3 4">
    <name type="scientific">Treponema vincentii</name>
    <dbReference type="NCBI Taxonomy" id="69710"/>
    <lineage>
        <taxon>Bacteria</taxon>
        <taxon>Pseudomonadati</taxon>
        <taxon>Spirochaetota</taxon>
        <taxon>Spirochaetia</taxon>
        <taxon>Spirochaetales</taxon>
        <taxon>Treponemataceae</taxon>
        <taxon>Treponema</taxon>
    </lineage>
</organism>
<accession>A0A6P1XZG2</accession>
<gene>
    <name evidence="3" type="ORF">GWP43_04730</name>
</gene>